<feature type="domain" description="TLC" evidence="7">
    <location>
        <begin position="72"/>
        <end position="274"/>
    </location>
</feature>
<evidence type="ECO:0000313" key="9">
    <source>
        <dbReference type="Proteomes" id="UP000422736"/>
    </source>
</evidence>
<feature type="transmembrane region" description="Helical" evidence="6">
    <location>
        <begin position="77"/>
        <end position="95"/>
    </location>
</feature>
<feature type="transmembrane region" description="Helical" evidence="6">
    <location>
        <begin position="107"/>
        <end position="126"/>
    </location>
</feature>
<feature type="transmembrane region" description="Helical" evidence="6">
    <location>
        <begin position="207"/>
        <end position="229"/>
    </location>
</feature>
<evidence type="ECO:0000259" key="7">
    <source>
        <dbReference type="PROSITE" id="PS50922"/>
    </source>
</evidence>
<protein>
    <submittedName>
        <fullName evidence="8">TLC domain-containing protein YJR116W</fullName>
    </submittedName>
</protein>
<feature type="transmembrane region" description="Helical" evidence="6">
    <location>
        <begin position="38"/>
        <end position="57"/>
    </location>
</feature>
<feature type="transmembrane region" description="Helical" evidence="6">
    <location>
        <begin position="241"/>
        <end position="262"/>
    </location>
</feature>
<keyword evidence="2 5" id="KW-0812">Transmembrane</keyword>
<dbReference type="InterPro" id="IPR050846">
    <property type="entry name" value="TLCD"/>
</dbReference>
<sequence>MLEKLAGYFNQEELADPFLKWSLDPTAENLYYRHGHEIVASFLMYQFVLYPLVAPFLNRVIFGKHYTEKDEADKVNFDIHTVSMIQSIVSCYLIWPLLWIPFGYNVITYYNSYASMVSSVSIGYFLWDLYVCLKYYRLFGIGFLFHAVAALSVIGITLRPVCQAWVGRFLSFEASTPFVNINWYIIQVSRGSTKPVVPTWLNVLNGLLLISVFFFVRLVWGFIAISILTYEMYQIWDQIPLYISAIILGINISLDFLNIHWFSKMIKIAKKMANGSKRVSKID</sequence>
<evidence type="ECO:0000256" key="6">
    <source>
        <dbReference type="SAM" id="Phobius"/>
    </source>
</evidence>
<keyword evidence="4 5" id="KW-0472">Membrane</keyword>
<evidence type="ECO:0000256" key="1">
    <source>
        <dbReference type="ARBA" id="ARBA00004141"/>
    </source>
</evidence>
<dbReference type="PANTHER" id="PTHR13439">
    <property type="entry name" value="CT120 PROTEIN"/>
    <property type="match status" value="1"/>
</dbReference>
<keyword evidence="3 6" id="KW-1133">Transmembrane helix</keyword>
<accession>A0ABX6EZT9</accession>
<reference evidence="8 9" key="1">
    <citation type="submission" date="2016-03" db="EMBL/GenBank/DDBJ databases">
        <title>How can Kluyveromyces marxianus grow so fast - potential evolutionary course in Saccharomyces Complex revealed by comparative genomics.</title>
        <authorList>
            <person name="Mo W."/>
            <person name="Lu W."/>
            <person name="Yang X."/>
            <person name="Qi J."/>
            <person name="Lv H."/>
        </authorList>
    </citation>
    <scope>NUCLEOTIDE SEQUENCE [LARGE SCALE GENOMIC DNA]</scope>
    <source>
        <strain evidence="8 9">FIM1</strain>
    </source>
</reference>
<keyword evidence="9" id="KW-1185">Reference proteome</keyword>
<proteinExistence type="predicted"/>
<dbReference type="PROSITE" id="PS50922">
    <property type="entry name" value="TLC"/>
    <property type="match status" value="1"/>
</dbReference>
<name>A0ABX6EZT9_KLUMA</name>
<gene>
    <name evidence="8" type="primary">TDA4</name>
    <name evidence="8" type="ORF">FIM1_3856</name>
</gene>
<dbReference type="PANTHER" id="PTHR13439:SF0">
    <property type="entry name" value="TOPOISOMERASE I DAMAGE AFFECTED PROTEIN 4"/>
    <property type="match status" value="1"/>
</dbReference>
<evidence type="ECO:0000256" key="4">
    <source>
        <dbReference type="ARBA" id="ARBA00023136"/>
    </source>
</evidence>
<dbReference type="SMART" id="SM00724">
    <property type="entry name" value="TLC"/>
    <property type="match status" value="1"/>
</dbReference>
<dbReference type="Pfam" id="PF03798">
    <property type="entry name" value="TRAM_LAG1_CLN8"/>
    <property type="match status" value="1"/>
</dbReference>
<comment type="subcellular location">
    <subcellularLocation>
        <location evidence="1">Membrane</location>
        <topology evidence="1">Multi-pass membrane protein</topology>
    </subcellularLocation>
</comment>
<dbReference type="InterPro" id="IPR006634">
    <property type="entry name" value="TLC-dom"/>
</dbReference>
<evidence type="ECO:0000256" key="5">
    <source>
        <dbReference type="PROSITE-ProRule" id="PRU00205"/>
    </source>
</evidence>
<organism evidence="8 9">
    <name type="scientific">Kluyveromyces marxianus</name>
    <name type="common">Yeast</name>
    <name type="synonym">Candida kefyr</name>
    <dbReference type="NCBI Taxonomy" id="4911"/>
    <lineage>
        <taxon>Eukaryota</taxon>
        <taxon>Fungi</taxon>
        <taxon>Dikarya</taxon>
        <taxon>Ascomycota</taxon>
        <taxon>Saccharomycotina</taxon>
        <taxon>Saccharomycetes</taxon>
        <taxon>Saccharomycetales</taxon>
        <taxon>Saccharomycetaceae</taxon>
        <taxon>Kluyveromyces</taxon>
    </lineage>
</organism>
<evidence type="ECO:0000256" key="2">
    <source>
        <dbReference type="ARBA" id="ARBA00022692"/>
    </source>
</evidence>
<feature type="transmembrane region" description="Helical" evidence="6">
    <location>
        <begin position="138"/>
        <end position="158"/>
    </location>
</feature>
<evidence type="ECO:0000256" key="3">
    <source>
        <dbReference type="ARBA" id="ARBA00022989"/>
    </source>
</evidence>
<dbReference type="EMBL" id="CP015059">
    <property type="protein sequence ID" value="QGN17125.1"/>
    <property type="molecule type" value="Genomic_DNA"/>
</dbReference>
<evidence type="ECO:0000313" key="8">
    <source>
        <dbReference type="EMBL" id="QGN17125.1"/>
    </source>
</evidence>
<dbReference type="Proteomes" id="UP000422736">
    <property type="component" value="Chromosome 6"/>
</dbReference>
<feature type="transmembrane region" description="Helical" evidence="6">
    <location>
        <begin position="164"/>
        <end position="186"/>
    </location>
</feature>